<feature type="transmembrane region" description="Helical" evidence="10">
    <location>
        <begin position="153"/>
        <end position="175"/>
    </location>
</feature>
<protein>
    <recommendedName>
        <fullName evidence="10">Glycerol-3-phosphate acyltransferase</fullName>
    </recommendedName>
    <alternativeName>
        <fullName evidence="10">Acyl-PO4 G3P acyltransferase</fullName>
    </alternativeName>
    <alternativeName>
        <fullName evidence="10">Acyl-phosphate--glycerol-3-phosphate acyltransferase</fullName>
    </alternativeName>
    <alternativeName>
        <fullName evidence="10">G3P acyltransferase</fullName>
        <shortName evidence="10">GPAT</shortName>
        <ecNumber evidence="10">2.3.1.275</ecNumber>
    </alternativeName>
    <alternativeName>
        <fullName evidence="10">Lysophosphatidic acid synthase</fullName>
        <shortName evidence="10">LPA synthase</shortName>
    </alternativeName>
</protein>
<comment type="similarity">
    <text evidence="10">Belongs to the PlsY family.</text>
</comment>
<organism evidence="11 12">
    <name type="scientific">Sedimentibacter saalensis</name>
    <dbReference type="NCBI Taxonomy" id="130788"/>
    <lineage>
        <taxon>Bacteria</taxon>
        <taxon>Bacillati</taxon>
        <taxon>Bacillota</taxon>
        <taxon>Tissierellia</taxon>
        <taxon>Sedimentibacter</taxon>
    </lineage>
</organism>
<dbReference type="UniPathway" id="UPA00085"/>
<evidence type="ECO:0000313" key="12">
    <source>
        <dbReference type="Proteomes" id="UP000315343"/>
    </source>
</evidence>
<accession>A0A562J9V7</accession>
<evidence type="ECO:0000256" key="3">
    <source>
        <dbReference type="ARBA" id="ARBA00022679"/>
    </source>
</evidence>
<keyword evidence="1 10" id="KW-1003">Cell membrane</keyword>
<comment type="function">
    <text evidence="10">Catalyzes the transfer of an acyl group from acyl-phosphate (acyl-PO(4)) to glycerol-3-phosphate (G3P) to form lysophosphatidic acid (LPA). This enzyme utilizes acyl-phosphate as fatty acyl donor, but not acyl-CoA or acyl-ACP.</text>
</comment>
<proteinExistence type="inferred from homology"/>
<dbReference type="OrthoDB" id="9777124at2"/>
<dbReference type="RefSeq" id="WP_145083345.1">
    <property type="nucleotide sequence ID" value="NZ_DAMBUX010000001.1"/>
</dbReference>
<sequence length="192" mass="20642">MNYFFIAIISYLLGNISFAYILGKIFTKKDVRDYGSGNAGATNAIRAFGKKIGAMVFIGDVLKGVIAVLIGKTLGVTGMYLAGAMVIIGHNWPVFLNFKGGKGVATTIGVMIIASPFVTMICFVLGLVVIIATRTVSLGSIIGMAMAPLAAGIFVRPFDMSLFIFCLFIGTMAIYRHKENIKRILNGKENKL</sequence>
<dbReference type="HAMAP" id="MF_01043">
    <property type="entry name" value="PlsY"/>
    <property type="match status" value="1"/>
</dbReference>
<evidence type="ECO:0000256" key="6">
    <source>
        <dbReference type="ARBA" id="ARBA00023098"/>
    </source>
</evidence>
<feature type="transmembrane region" description="Helical" evidence="10">
    <location>
        <begin position="108"/>
        <end position="133"/>
    </location>
</feature>
<dbReference type="PANTHER" id="PTHR30309">
    <property type="entry name" value="INNER MEMBRANE PROTEIN YGIH"/>
    <property type="match status" value="1"/>
</dbReference>
<keyword evidence="12" id="KW-1185">Reference proteome</keyword>
<keyword evidence="2 10" id="KW-0444">Lipid biosynthesis</keyword>
<keyword evidence="4 10" id="KW-0812">Transmembrane</keyword>
<name>A0A562J9V7_9FIRM</name>
<comment type="catalytic activity">
    <reaction evidence="10">
        <text>an acyl phosphate + sn-glycerol 3-phosphate = a 1-acyl-sn-glycero-3-phosphate + phosphate</text>
        <dbReference type="Rhea" id="RHEA:34075"/>
        <dbReference type="ChEBI" id="CHEBI:43474"/>
        <dbReference type="ChEBI" id="CHEBI:57597"/>
        <dbReference type="ChEBI" id="CHEBI:57970"/>
        <dbReference type="ChEBI" id="CHEBI:59918"/>
        <dbReference type="EC" id="2.3.1.275"/>
    </reaction>
</comment>
<dbReference type="PANTHER" id="PTHR30309:SF0">
    <property type="entry name" value="GLYCEROL-3-PHOSPHATE ACYLTRANSFERASE-RELATED"/>
    <property type="match status" value="1"/>
</dbReference>
<comment type="caution">
    <text evidence="11">The sequence shown here is derived from an EMBL/GenBank/DDBJ whole genome shotgun (WGS) entry which is preliminary data.</text>
</comment>
<dbReference type="GO" id="GO:0008654">
    <property type="term" value="P:phospholipid biosynthetic process"/>
    <property type="evidence" value="ECO:0007669"/>
    <property type="project" value="UniProtKB-UniRule"/>
</dbReference>
<evidence type="ECO:0000256" key="4">
    <source>
        <dbReference type="ARBA" id="ARBA00022692"/>
    </source>
</evidence>
<keyword evidence="3 10" id="KW-0808">Transferase</keyword>
<keyword evidence="9 10" id="KW-1208">Phospholipid metabolism</keyword>
<dbReference type="InterPro" id="IPR003811">
    <property type="entry name" value="G3P_acylTferase_PlsY"/>
</dbReference>
<dbReference type="NCBIfam" id="TIGR00023">
    <property type="entry name" value="glycerol-3-phosphate 1-O-acyltransferase PlsY"/>
    <property type="match status" value="1"/>
</dbReference>
<comment type="subcellular location">
    <subcellularLocation>
        <location evidence="10">Cell membrane</location>
        <topology evidence="10">Multi-pass membrane protein</topology>
    </subcellularLocation>
</comment>
<dbReference type="Proteomes" id="UP000315343">
    <property type="component" value="Unassembled WGS sequence"/>
</dbReference>
<evidence type="ECO:0000256" key="2">
    <source>
        <dbReference type="ARBA" id="ARBA00022516"/>
    </source>
</evidence>
<gene>
    <name evidence="10" type="primary">plsY</name>
    <name evidence="11" type="ORF">LY60_02220</name>
</gene>
<comment type="caution">
    <text evidence="10">Lacks conserved residue(s) required for the propagation of feature annotation.</text>
</comment>
<dbReference type="AlphaFoldDB" id="A0A562J9V7"/>
<dbReference type="EC" id="2.3.1.275" evidence="10"/>
<feature type="transmembrane region" description="Helical" evidence="10">
    <location>
        <begin position="6"/>
        <end position="23"/>
    </location>
</feature>
<evidence type="ECO:0000256" key="9">
    <source>
        <dbReference type="ARBA" id="ARBA00023264"/>
    </source>
</evidence>
<keyword evidence="6 10" id="KW-0443">Lipid metabolism</keyword>
<evidence type="ECO:0000256" key="5">
    <source>
        <dbReference type="ARBA" id="ARBA00022989"/>
    </source>
</evidence>
<dbReference type="GO" id="GO:0005886">
    <property type="term" value="C:plasma membrane"/>
    <property type="evidence" value="ECO:0007669"/>
    <property type="project" value="UniProtKB-SubCell"/>
</dbReference>
<evidence type="ECO:0000256" key="7">
    <source>
        <dbReference type="ARBA" id="ARBA00023136"/>
    </source>
</evidence>
<comment type="pathway">
    <text evidence="10">Lipid metabolism; phospholipid metabolism.</text>
</comment>
<dbReference type="EMBL" id="VLKH01000005">
    <property type="protein sequence ID" value="TWH79900.1"/>
    <property type="molecule type" value="Genomic_DNA"/>
</dbReference>
<keyword evidence="11" id="KW-0012">Acyltransferase</keyword>
<evidence type="ECO:0000256" key="1">
    <source>
        <dbReference type="ARBA" id="ARBA00022475"/>
    </source>
</evidence>
<keyword evidence="7 10" id="KW-0472">Membrane</keyword>
<keyword evidence="8 10" id="KW-0594">Phospholipid biosynthesis</keyword>
<keyword evidence="5 10" id="KW-1133">Transmembrane helix</keyword>
<reference evidence="11 12" key="1">
    <citation type="submission" date="2019-07" db="EMBL/GenBank/DDBJ databases">
        <title>Genomic Encyclopedia of Type Strains, Phase I: the one thousand microbial genomes (KMG-I) project.</title>
        <authorList>
            <person name="Kyrpides N."/>
        </authorList>
    </citation>
    <scope>NUCLEOTIDE SEQUENCE [LARGE SCALE GENOMIC DNA]</scope>
    <source>
        <strain evidence="11 12">DSM 13558</strain>
    </source>
</reference>
<comment type="subunit">
    <text evidence="10">Probably interacts with PlsX.</text>
</comment>
<evidence type="ECO:0000256" key="8">
    <source>
        <dbReference type="ARBA" id="ARBA00023209"/>
    </source>
</evidence>
<evidence type="ECO:0000313" key="11">
    <source>
        <dbReference type="EMBL" id="TWH79900.1"/>
    </source>
</evidence>
<dbReference type="SMART" id="SM01207">
    <property type="entry name" value="G3P_acyltransf"/>
    <property type="match status" value="1"/>
</dbReference>
<evidence type="ECO:0000256" key="10">
    <source>
        <dbReference type="HAMAP-Rule" id="MF_01043"/>
    </source>
</evidence>
<dbReference type="GO" id="GO:0043772">
    <property type="term" value="F:acyl-phosphate glycerol-3-phosphate acyltransferase activity"/>
    <property type="evidence" value="ECO:0007669"/>
    <property type="project" value="UniProtKB-UniRule"/>
</dbReference>
<dbReference type="Pfam" id="PF02660">
    <property type="entry name" value="G3P_acyltransf"/>
    <property type="match status" value="1"/>
</dbReference>